<feature type="domain" description="RNA polymerase sigma-70 region 2" evidence="5">
    <location>
        <begin position="21"/>
        <end position="86"/>
    </location>
</feature>
<protein>
    <submittedName>
        <fullName evidence="7">RNA polymerase sigma-70 factor</fullName>
    </submittedName>
</protein>
<evidence type="ECO:0000313" key="8">
    <source>
        <dbReference type="Proteomes" id="UP001212263"/>
    </source>
</evidence>
<evidence type="ECO:0000256" key="2">
    <source>
        <dbReference type="ARBA" id="ARBA00023015"/>
    </source>
</evidence>
<dbReference type="InterPro" id="IPR013325">
    <property type="entry name" value="RNA_pol_sigma_r2"/>
</dbReference>
<dbReference type="NCBIfam" id="TIGR02937">
    <property type="entry name" value="sigma70-ECF"/>
    <property type="match status" value="1"/>
</dbReference>
<dbReference type="InterPro" id="IPR039425">
    <property type="entry name" value="RNA_pol_sigma-70-like"/>
</dbReference>
<gene>
    <name evidence="7" type="ORF">PN645_05975</name>
</gene>
<evidence type="ECO:0000256" key="3">
    <source>
        <dbReference type="ARBA" id="ARBA00023082"/>
    </source>
</evidence>
<evidence type="ECO:0000313" key="7">
    <source>
        <dbReference type="EMBL" id="MDB9222553.1"/>
    </source>
</evidence>
<dbReference type="GO" id="GO:0006352">
    <property type="term" value="P:DNA-templated transcription initiation"/>
    <property type="evidence" value="ECO:0007669"/>
    <property type="project" value="InterPro"/>
</dbReference>
<dbReference type="CDD" id="cd06171">
    <property type="entry name" value="Sigma70_r4"/>
    <property type="match status" value="1"/>
</dbReference>
<dbReference type="InterPro" id="IPR013249">
    <property type="entry name" value="RNA_pol_sigma70_r4_t2"/>
</dbReference>
<dbReference type="InterPro" id="IPR014327">
    <property type="entry name" value="RNA_pol_sigma70_bacteroid"/>
</dbReference>
<proteinExistence type="inferred from homology"/>
<dbReference type="InterPro" id="IPR007627">
    <property type="entry name" value="RNA_pol_sigma70_r2"/>
</dbReference>
<accession>A0AAW6FFB2</accession>
<evidence type="ECO:0000256" key="4">
    <source>
        <dbReference type="ARBA" id="ARBA00023163"/>
    </source>
</evidence>
<dbReference type="Proteomes" id="UP001212263">
    <property type="component" value="Unassembled WGS sequence"/>
</dbReference>
<evidence type="ECO:0000256" key="1">
    <source>
        <dbReference type="ARBA" id="ARBA00010641"/>
    </source>
</evidence>
<comment type="caution">
    <text evidence="7">The sequence shown here is derived from an EMBL/GenBank/DDBJ whole genome shotgun (WGS) entry which is preliminary data.</text>
</comment>
<dbReference type="InterPro" id="IPR036388">
    <property type="entry name" value="WH-like_DNA-bd_sf"/>
</dbReference>
<dbReference type="SUPFAM" id="SSF88946">
    <property type="entry name" value="Sigma2 domain of RNA polymerase sigma factors"/>
    <property type="match status" value="1"/>
</dbReference>
<dbReference type="Gene3D" id="1.10.10.10">
    <property type="entry name" value="Winged helix-like DNA-binding domain superfamily/Winged helix DNA-binding domain"/>
    <property type="match status" value="1"/>
</dbReference>
<dbReference type="InterPro" id="IPR013324">
    <property type="entry name" value="RNA_pol_sigma_r3/r4-like"/>
</dbReference>
<evidence type="ECO:0000259" key="5">
    <source>
        <dbReference type="Pfam" id="PF04542"/>
    </source>
</evidence>
<keyword evidence="2" id="KW-0805">Transcription regulation</keyword>
<keyword evidence="4" id="KW-0804">Transcription</keyword>
<dbReference type="PANTHER" id="PTHR43133">
    <property type="entry name" value="RNA POLYMERASE ECF-TYPE SIGMA FACTO"/>
    <property type="match status" value="1"/>
</dbReference>
<organism evidence="7 8">
    <name type="scientific">Odoribacter splanchnicus</name>
    <dbReference type="NCBI Taxonomy" id="28118"/>
    <lineage>
        <taxon>Bacteria</taxon>
        <taxon>Pseudomonadati</taxon>
        <taxon>Bacteroidota</taxon>
        <taxon>Bacteroidia</taxon>
        <taxon>Bacteroidales</taxon>
        <taxon>Odoribacteraceae</taxon>
        <taxon>Odoribacter</taxon>
    </lineage>
</organism>
<dbReference type="GO" id="GO:0016987">
    <property type="term" value="F:sigma factor activity"/>
    <property type="evidence" value="ECO:0007669"/>
    <property type="project" value="UniProtKB-KW"/>
</dbReference>
<name>A0AAW6FFB2_9BACT</name>
<dbReference type="Pfam" id="PF04542">
    <property type="entry name" value="Sigma70_r2"/>
    <property type="match status" value="1"/>
</dbReference>
<dbReference type="Gene3D" id="1.10.1740.10">
    <property type="match status" value="1"/>
</dbReference>
<comment type="similarity">
    <text evidence="1">Belongs to the sigma-70 factor family. ECF subfamily.</text>
</comment>
<evidence type="ECO:0000259" key="6">
    <source>
        <dbReference type="Pfam" id="PF08281"/>
    </source>
</evidence>
<sequence length="188" mass="22220">MGEKLINRLQRNERAAYMELYDFYFKRLHHFAVNFVFDYDVANDIVQSVFIKLYESISGFSADVNIGAYLCVMVRNRCLNYLRDQNIEDRHKILYLQAAEETETLSWIDDEELIRKIHAVIEKLPEKCREICELRFYKNMKFSEIAAQLAVSENTAKVQVHRAIQKIKETLSTEDVMLIGLLSFFELF</sequence>
<dbReference type="GO" id="GO:0003677">
    <property type="term" value="F:DNA binding"/>
    <property type="evidence" value="ECO:0007669"/>
    <property type="project" value="InterPro"/>
</dbReference>
<feature type="domain" description="RNA polymerase sigma factor 70 region 4 type 2" evidence="6">
    <location>
        <begin position="115"/>
        <end position="167"/>
    </location>
</feature>
<dbReference type="AlphaFoldDB" id="A0AAW6FFB2"/>
<dbReference type="InterPro" id="IPR014284">
    <property type="entry name" value="RNA_pol_sigma-70_dom"/>
</dbReference>
<dbReference type="Pfam" id="PF08281">
    <property type="entry name" value="Sigma70_r4_2"/>
    <property type="match status" value="1"/>
</dbReference>
<dbReference type="SUPFAM" id="SSF88659">
    <property type="entry name" value="Sigma3 and sigma4 domains of RNA polymerase sigma factors"/>
    <property type="match status" value="1"/>
</dbReference>
<dbReference type="RefSeq" id="WP_162610001.1">
    <property type="nucleotide sequence ID" value="NZ_CABJFF010000008.1"/>
</dbReference>
<dbReference type="EMBL" id="JAQMRD010000005">
    <property type="protein sequence ID" value="MDB9222553.1"/>
    <property type="molecule type" value="Genomic_DNA"/>
</dbReference>
<dbReference type="PANTHER" id="PTHR43133:SF46">
    <property type="entry name" value="RNA POLYMERASE SIGMA-70 FACTOR ECF SUBFAMILY"/>
    <property type="match status" value="1"/>
</dbReference>
<reference evidence="7" key="1">
    <citation type="submission" date="2023-01" db="EMBL/GenBank/DDBJ databases">
        <title>Human gut microbiome strain richness.</title>
        <authorList>
            <person name="Chen-Liaw A."/>
        </authorList>
    </citation>
    <scope>NUCLEOTIDE SEQUENCE</scope>
    <source>
        <strain evidence="7">RTP21484st1_B7_RTP21484_190118</strain>
    </source>
</reference>
<keyword evidence="3" id="KW-0731">Sigma factor</keyword>
<dbReference type="NCBIfam" id="TIGR02985">
    <property type="entry name" value="Sig70_bacteroi1"/>
    <property type="match status" value="1"/>
</dbReference>